<dbReference type="InterPro" id="IPR031322">
    <property type="entry name" value="Shikimate/glucono_kinase"/>
</dbReference>
<evidence type="ECO:0000256" key="3">
    <source>
        <dbReference type="ARBA" id="ARBA00022741"/>
    </source>
</evidence>
<dbReference type="CDD" id="cd00464">
    <property type="entry name" value="SK"/>
    <property type="match status" value="1"/>
</dbReference>
<dbReference type="GO" id="GO:0009073">
    <property type="term" value="P:aromatic amino acid family biosynthetic process"/>
    <property type="evidence" value="ECO:0007669"/>
    <property type="project" value="UniProtKB-KW"/>
</dbReference>
<evidence type="ECO:0000256" key="5">
    <source>
        <dbReference type="ARBA" id="ARBA00022840"/>
    </source>
</evidence>
<keyword evidence="2 7" id="KW-0808">Transferase</keyword>
<dbReference type="EMBL" id="UOEB01000144">
    <property type="protein sequence ID" value="VAV84271.1"/>
    <property type="molecule type" value="Genomic_DNA"/>
</dbReference>
<keyword evidence="3" id="KW-0547">Nucleotide-binding</keyword>
<sequence>MIVVLIGYMASGKSTIGRVLAKKLDYNFIDLDDYIEATEKESISDIFETSGEIYFRKRETQYLNEIIANKNNIVLALGGGTPCYGNNMETVLNSEHVTSIYLKTTIASIVERLETEKDKRPLVSHLNTTNELSEFVGKHLFERVQFYSKAKYIVDTNNKNIEEIIEEIIFNLF</sequence>
<accession>A0A3B0QVR3</accession>
<dbReference type="GO" id="GO:0004765">
    <property type="term" value="F:shikimate kinase activity"/>
    <property type="evidence" value="ECO:0007669"/>
    <property type="project" value="UniProtKB-EC"/>
</dbReference>
<dbReference type="GO" id="GO:0005829">
    <property type="term" value="C:cytosol"/>
    <property type="evidence" value="ECO:0007669"/>
    <property type="project" value="TreeGrafter"/>
</dbReference>
<dbReference type="Gene3D" id="3.40.50.300">
    <property type="entry name" value="P-loop containing nucleotide triphosphate hydrolases"/>
    <property type="match status" value="1"/>
</dbReference>
<keyword evidence="5" id="KW-0067">ATP-binding</keyword>
<keyword evidence="6" id="KW-0057">Aromatic amino acid biosynthesis</keyword>
<gene>
    <name evidence="7" type="ORF">MNBD_BACTEROID02-114</name>
</gene>
<protein>
    <submittedName>
        <fullName evidence="7">Shikimate kinase I</fullName>
        <ecNumber evidence="7">2.7.1.71</ecNumber>
    </submittedName>
</protein>
<dbReference type="PANTHER" id="PTHR21087">
    <property type="entry name" value="SHIKIMATE KINASE"/>
    <property type="match status" value="1"/>
</dbReference>
<dbReference type="AlphaFoldDB" id="A0A3B0QVR3"/>
<evidence type="ECO:0000256" key="4">
    <source>
        <dbReference type="ARBA" id="ARBA00022777"/>
    </source>
</evidence>
<dbReference type="HAMAP" id="MF_00109">
    <property type="entry name" value="Shikimate_kinase"/>
    <property type="match status" value="1"/>
</dbReference>
<dbReference type="InterPro" id="IPR027417">
    <property type="entry name" value="P-loop_NTPase"/>
</dbReference>
<dbReference type="GO" id="GO:0008652">
    <property type="term" value="P:amino acid biosynthetic process"/>
    <property type="evidence" value="ECO:0007669"/>
    <property type="project" value="UniProtKB-KW"/>
</dbReference>
<dbReference type="SUPFAM" id="SSF52540">
    <property type="entry name" value="P-loop containing nucleoside triphosphate hydrolases"/>
    <property type="match status" value="1"/>
</dbReference>
<reference evidence="7" key="1">
    <citation type="submission" date="2018-06" db="EMBL/GenBank/DDBJ databases">
        <authorList>
            <person name="Zhirakovskaya E."/>
        </authorList>
    </citation>
    <scope>NUCLEOTIDE SEQUENCE</scope>
</reference>
<dbReference type="PANTHER" id="PTHR21087:SF16">
    <property type="entry name" value="SHIKIMATE KINASE 1, CHLOROPLASTIC"/>
    <property type="match status" value="1"/>
</dbReference>
<dbReference type="GO" id="GO:0005524">
    <property type="term" value="F:ATP binding"/>
    <property type="evidence" value="ECO:0007669"/>
    <property type="project" value="UniProtKB-KW"/>
</dbReference>
<proteinExistence type="inferred from homology"/>
<name>A0A3B0QVR3_9ZZZZ</name>
<evidence type="ECO:0000256" key="6">
    <source>
        <dbReference type="ARBA" id="ARBA00023141"/>
    </source>
</evidence>
<dbReference type="InterPro" id="IPR000623">
    <property type="entry name" value="Shikimate_kinase/TSH1"/>
</dbReference>
<dbReference type="PRINTS" id="PR01100">
    <property type="entry name" value="SHIKIMTKNASE"/>
</dbReference>
<evidence type="ECO:0000313" key="7">
    <source>
        <dbReference type="EMBL" id="VAV84271.1"/>
    </source>
</evidence>
<evidence type="ECO:0000256" key="2">
    <source>
        <dbReference type="ARBA" id="ARBA00022679"/>
    </source>
</evidence>
<dbReference type="Pfam" id="PF01202">
    <property type="entry name" value="SKI"/>
    <property type="match status" value="1"/>
</dbReference>
<keyword evidence="1" id="KW-0028">Amino-acid biosynthesis</keyword>
<organism evidence="7">
    <name type="scientific">hydrothermal vent metagenome</name>
    <dbReference type="NCBI Taxonomy" id="652676"/>
    <lineage>
        <taxon>unclassified sequences</taxon>
        <taxon>metagenomes</taxon>
        <taxon>ecological metagenomes</taxon>
    </lineage>
</organism>
<keyword evidence="4 7" id="KW-0418">Kinase</keyword>
<dbReference type="EC" id="2.7.1.71" evidence="7"/>
<evidence type="ECO:0000256" key="1">
    <source>
        <dbReference type="ARBA" id="ARBA00022605"/>
    </source>
</evidence>